<name>A0A1M5SHN0_9FIRM</name>
<dbReference type="STRING" id="1121321.SAMN04488530_1417"/>
<evidence type="ECO:0000313" key="1">
    <source>
        <dbReference type="EMBL" id="SHH37965.1"/>
    </source>
</evidence>
<organism evidence="1 2">
    <name type="scientific">Asaccharospora irregularis DSM 2635</name>
    <dbReference type="NCBI Taxonomy" id="1121321"/>
    <lineage>
        <taxon>Bacteria</taxon>
        <taxon>Bacillati</taxon>
        <taxon>Bacillota</taxon>
        <taxon>Clostridia</taxon>
        <taxon>Peptostreptococcales</taxon>
        <taxon>Peptostreptococcaceae</taxon>
        <taxon>Asaccharospora</taxon>
    </lineage>
</organism>
<dbReference type="AlphaFoldDB" id="A0A1M5SHN0"/>
<dbReference type="OrthoDB" id="4979632at2"/>
<proteinExistence type="predicted"/>
<protein>
    <submittedName>
        <fullName evidence="1">Uncharacterized protein</fullName>
    </submittedName>
</protein>
<gene>
    <name evidence="1" type="ORF">SAMN04488530_1417</name>
</gene>
<dbReference type="EMBL" id="FQWX01000041">
    <property type="protein sequence ID" value="SHH37965.1"/>
    <property type="molecule type" value="Genomic_DNA"/>
</dbReference>
<reference evidence="2" key="1">
    <citation type="submission" date="2016-11" db="EMBL/GenBank/DDBJ databases">
        <authorList>
            <person name="Varghese N."/>
            <person name="Submissions S."/>
        </authorList>
    </citation>
    <scope>NUCLEOTIDE SEQUENCE [LARGE SCALE GENOMIC DNA]</scope>
    <source>
        <strain evidence="2">DSM 2635</strain>
    </source>
</reference>
<keyword evidence="2" id="KW-1185">Reference proteome</keyword>
<evidence type="ECO:0000313" key="2">
    <source>
        <dbReference type="Proteomes" id="UP000243255"/>
    </source>
</evidence>
<dbReference type="RefSeq" id="WP_073127404.1">
    <property type="nucleotide sequence ID" value="NZ_BAABCH010000078.1"/>
</dbReference>
<sequence>MMISPESYYEEYLKGKTKEEIMTAIRGLKQEIGHLKNSMENPYDGMKTVIHPSEDTRIYWSREYLDIAKQAYVEAGGTYTLSKSEEKAADFDANINAICKITFSIGGYFGGYRSYVVELLDGLKAYTKLWEDEEPLSLWDDDNQEPCTKDTFIAALKDLHIGEWRRHYTTKRFGYMVLDGTQWELEFEYSNGHKPVRFDGDNSYPYNFDKFQRLFGIDVTEED</sequence>
<accession>A0A1M5SHN0</accession>
<dbReference type="Proteomes" id="UP000243255">
    <property type="component" value="Unassembled WGS sequence"/>
</dbReference>